<evidence type="ECO:0008006" key="4">
    <source>
        <dbReference type="Google" id="ProtNLM"/>
    </source>
</evidence>
<dbReference type="NCBIfam" id="NF047433">
    <property type="entry name" value="Lepto_7_Nterm"/>
    <property type="match status" value="1"/>
</dbReference>
<gene>
    <name evidence="2" type="ORF">EFP84_02915</name>
</gene>
<protein>
    <recommendedName>
        <fullName evidence="4">DUF5683 domain-containing protein</fullName>
    </recommendedName>
</protein>
<accession>A0AAD0XNZ2</accession>
<dbReference type="Proteomes" id="UP000276407">
    <property type="component" value="Chromosome 1"/>
</dbReference>
<evidence type="ECO:0000256" key="1">
    <source>
        <dbReference type="SAM" id="Coils"/>
    </source>
</evidence>
<dbReference type="EMBL" id="CP033614">
    <property type="protein sequence ID" value="AYV54562.1"/>
    <property type="molecule type" value="Genomic_DNA"/>
</dbReference>
<name>A0AAD0XNZ2_9LEPT</name>
<reference evidence="2 3" key="1">
    <citation type="submission" date="2018-11" db="EMBL/GenBank/DDBJ databases">
        <title>Complete genome sequence of Leptospira kmetyi isolate LS 001/16 from soil sample associated with a leptospirosis patient in Kelantan.</title>
        <authorList>
            <person name="Muhammad Yusoff F."/>
            <person name="Muhammad Yusoff S."/>
            <person name="Ahmad M.N."/>
            <person name="Yusof N.Y."/>
            <person name="Aziah I."/>
        </authorList>
    </citation>
    <scope>NUCLEOTIDE SEQUENCE [LARGE SCALE GENOMIC DNA]</scope>
    <source>
        <strain evidence="2 3">LS 001/16</strain>
    </source>
</reference>
<evidence type="ECO:0000313" key="3">
    <source>
        <dbReference type="Proteomes" id="UP000276407"/>
    </source>
</evidence>
<dbReference type="AlphaFoldDB" id="A0AAD0XNZ2"/>
<sequence>MITTLELRYDLRKRNFRIFPRKKSRILFSKIPTEFFLKNRTTSSFRSILILLVFFSVPLWSAQTILLKNGSSIKGDVTGQNEKTLTVRTENGVQTISKRSILKVIYKDVNEEEAKRIRQEEENKIREAKSAEEKKKIEEEAIVQKPEPKLSGTRSRWSLVWRSAVLPGWGHYKAERKKTAIVYGTLFWSGVIATAFASQQIGQKKSEYESSTLIAQASGNLLFGELVVSGKRAEYKKSIQDYQNAAAGTALIYLIQLTHSYFTGISWEQEEVAVTPDGSILKKGIQLDSMRETNPFNANSIGSVGWRAEARYNWFF</sequence>
<keyword evidence="1" id="KW-0175">Coiled coil</keyword>
<proteinExistence type="predicted"/>
<evidence type="ECO:0000313" key="2">
    <source>
        <dbReference type="EMBL" id="AYV54562.1"/>
    </source>
</evidence>
<dbReference type="KEGG" id="lkm:EFP84_02915"/>
<feature type="coiled-coil region" evidence="1">
    <location>
        <begin position="111"/>
        <end position="141"/>
    </location>
</feature>
<organism evidence="2 3">
    <name type="scientific">Leptospira kmetyi</name>
    <dbReference type="NCBI Taxonomy" id="408139"/>
    <lineage>
        <taxon>Bacteria</taxon>
        <taxon>Pseudomonadati</taxon>
        <taxon>Spirochaetota</taxon>
        <taxon>Spirochaetia</taxon>
        <taxon>Leptospirales</taxon>
        <taxon>Leptospiraceae</taxon>
        <taxon>Leptospira</taxon>
    </lineage>
</organism>